<proteinExistence type="predicted"/>
<evidence type="ECO:0000313" key="1">
    <source>
        <dbReference type="EMBL" id="SDN30026.1"/>
    </source>
</evidence>
<dbReference type="RefSeq" id="WP_089735796.1">
    <property type="nucleotide sequence ID" value="NZ_FNIA01000025.1"/>
</dbReference>
<sequence length="160" mass="17339">MSKPQPDGENDSSSPDDGIMNLALDVVNSVTGVYGGISTAVIKYALNADSNGGITVDYNSGYSNGGDQEQYYWDLPLEQNDEEGNVNFPDQTDNIAGASFKVENGMVSGWTAQIETRSRFEFGYLDYRTGRCPCDVAPTVFKTTKTGLVSNIVEYTSVET</sequence>
<dbReference type="OrthoDB" id="384788at2157"/>
<accession>A0A1H0ABF7</accession>
<keyword evidence="2" id="KW-1185">Reference proteome</keyword>
<evidence type="ECO:0000313" key="2">
    <source>
        <dbReference type="Proteomes" id="UP000199370"/>
    </source>
</evidence>
<gene>
    <name evidence="1" type="ORF">SAMN05192554_12546</name>
</gene>
<organism evidence="1 2">
    <name type="scientific">Haloarchaeobius iranensis</name>
    <dbReference type="NCBI Taxonomy" id="996166"/>
    <lineage>
        <taxon>Archaea</taxon>
        <taxon>Methanobacteriati</taxon>
        <taxon>Methanobacteriota</taxon>
        <taxon>Stenosarchaea group</taxon>
        <taxon>Halobacteria</taxon>
        <taxon>Halobacteriales</taxon>
        <taxon>Halorubellaceae</taxon>
        <taxon>Haloarchaeobius</taxon>
    </lineage>
</organism>
<dbReference type="Proteomes" id="UP000199370">
    <property type="component" value="Unassembled WGS sequence"/>
</dbReference>
<dbReference type="AlphaFoldDB" id="A0A1H0ABF7"/>
<dbReference type="EMBL" id="FNIA01000025">
    <property type="protein sequence ID" value="SDN30026.1"/>
    <property type="molecule type" value="Genomic_DNA"/>
</dbReference>
<protein>
    <submittedName>
        <fullName evidence="1">Uncharacterized protein</fullName>
    </submittedName>
</protein>
<name>A0A1H0ABF7_9EURY</name>
<reference evidence="1 2" key="1">
    <citation type="submission" date="2016-10" db="EMBL/GenBank/DDBJ databases">
        <authorList>
            <person name="de Groot N.N."/>
        </authorList>
    </citation>
    <scope>NUCLEOTIDE SEQUENCE [LARGE SCALE GENOMIC DNA]</scope>
    <source>
        <strain evidence="2">EB21,IBRC-M 10013,KCTC 4048</strain>
    </source>
</reference>
<dbReference type="STRING" id="996166.SAMN05192554_12546"/>